<evidence type="ECO:0000256" key="1">
    <source>
        <dbReference type="SAM" id="MobiDB-lite"/>
    </source>
</evidence>
<gene>
    <name evidence="2" type="ORF">CYJ73_24980</name>
</gene>
<organism evidence="2 3">
    <name type="scientific">Gordonia terrae</name>
    <dbReference type="NCBI Taxonomy" id="2055"/>
    <lineage>
        <taxon>Bacteria</taxon>
        <taxon>Bacillati</taxon>
        <taxon>Actinomycetota</taxon>
        <taxon>Actinomycetes</taxon>
        <taxon>Mycobacteriales</taxon>
        <taxon>Gordoniaceae</taxon>
        <taxon>Gordonia</taxon>
    </lineage>
</organism>
<accession>A0A2I1R161</accession>
<sequence length="69" mass="7155">MKDKLKRAGAAAAIVTTVHAAPDQKPANIAVTNNQAKAAMRDRANKRAARLRTETGAKGSRIGGSGKTN</sequence>
<feature type="region of interest" description="Disordered" evidence="1">
    <location>
        <begin position="47"/>
        <end position="69"/>
    </location>
</feature>
<name>A0A2I1R161_9ACTN</name>
<dbReference type="RefSeq" id="WP_101823089.1">
    <property type="nucleotide sequence ID" value="NZ_PKJC01000042.1"/>
</dbReference>
<reference evidence="2 3" key="1">
    <citation type="submission" date="2017-12" db="EMBL/GenBank/DDBJ databases">
        <title>Phylogenetic diversity of female urinary microbiome.</title>
        <authorList>
            <person name="Thomas-White K."/>
            <person name="Wolfe A.J."/>
        </authorList>
    </citation>
    <scope>NUCLEOTIDE SEQUENCE [LARGE SCALE GENOMIC DNA]</scope>
    <source>
        <strain evidence="2 3">UMB0777</strain>
    </source>
</reference>
<proteinExistence type="predicted"/>
<evidence type="ECO:0000313" key="2">
    <source>
        <dbReference type="EMBL" id="PKZ62831.1"/>
    </source>
</evidence>
<dbReference type="EMBL" id="PKJC01000042">
    <property type="protein sequence ID" value="PKZ62831.1"/>
    <property type="molecule type" value="Genomic_DNA"/>
</dbReference>
<dbReference type="Proteomes" id="UP000234662">
    <property type="component" value="Unassembled WGS sequence"/>
</dbReference>
<evidence type="ECO:0000313" key="3">
    <source>
        <dbReference type="Proteomes" id="UP000234662"/>
    </source>
</evidence>
<comment type="caution">
    <text evidence="2">The sequence shown here is derived from an EMBL/GenBank/DDBJ whole genome shotgun (WGS) entry which is preliminary data.</text>
</comment>
<dbReference type="AlphaFoldDB" id="A0A2I1R161"/>
<protein>
    <submittedName>
        <fullName evidence="2">Uncharacterized protein</fullName>
    </submittedName>
</protein>